<gene>
    <name evidence="1" type="ORF">BBB48_09355</name>
    <name evidence="2" type="ORF">INP94_03770</name>
</gene>
<dbReference type="OrthoDB" id="6711216at2"/>
<dbReference type="Proteomes" id="UP000595009">
    <property type="component" value="Chromosome"/>
</dbReference>
<dbReference type="Proteomes" id="UP000092740">
    <property type="component" value="Unassembled WGS sequence"/>
</dbReference>
<name>A0A1B8T255_HAEPA</name>
<dbReference type="RefSeq" id="WP_049362435.1">
    <property type="nucleotide sequence ID" value="NZ_CP063117.1"/>
</dbReference>
<sequence length="127" mass="14681">MEKGILGPHEGKELELMLRGEKQVALFNQELGIPDAFLPYLELGMLHSKTVQRHVNDVCLTDFIVYLPQSLALAEQMEVLLPASTVNGFDPKVEREIGRILGYPEKDIEYYIQHFQDNLEKYRQQYS</sequence>
<accession>A0A1B8T255</accession>
<evidence type="ECO:0000313" key="4">
    <source>
        <dbReference type="Proteomes" id="UP000595009"/>
    </source>
</evidence>
<evidence type="ECO:0008006" key="5">
    <source>
        <dbReference type="Google" id="ProtNLM"/>
    </source>
</evidence>
<reference evidence="1 3" key="1">
    <citation type="submission" date="2016-06" db="EMBL/GenBank/DDBJ databases">
        <title>Simultaneous identification of Haemophilus influenzae and Haemophilus haemolyticus using TaqMan real-time PCR.</title>
        <authorList>
            <person name="Price E.P."/>
            <person name="Sarovich D.S."/>
            <person name="Harris T."/>
            <person name="Spargo J.C."/>
            <person name="Nosworthy E."/>
            <person name="Beissbarth J."/>
            <person name="Smith-Vaughan H.C."/>
        </authorList>
    </citation>
    <scope>NUCLEOTIDE SEQUENCE [LARGE SCALE GENOMIC DNA]</scope>
    <source>
        <strain evidence="1 3">ATCC 9796</strain>
    </source>
</reference>
<dbReference type="EMBL" id="MAQD01000010">
    <property type="protein sequence ID" value="OBY49955.1"/>
    <property type="molecule type" value="Genomic_DNA"/>
</dbReference>
<protein>
    <recommendedName>
        <fullName evidence="5">Hemocin immunity protein</fullName>
    </recommendedName>
</protein>
<evidence type="ECO:0000313" key="2">
    <source>
        <dbReference type="EMBL" id="QOR18007.1"/>
    </source>
</evidence>
<dbReference type="AlphaFoldDB" id="A0A1B8T255"/>
<organism evidence="2 4">
    <name type="scientific">Haemophilus parainfluenzae</name>
    <dbReference type="NCBI Taxonomy" id="729"/>
    <lineage>
        <taxon>Bacteria</taxon>
        <taxon>Pseudomonadati</taxon>
        <taxon>Pseudomonadota</taxon>
        <taxon>Gammaproteobacteria</taxon>
        <taxon>Pasteurellales</taxon>
        <taxon>Pasteurellaceae</taxon>
        <taxon>Haemophilus</taxon>
    </lineage>
</organism>
<dbReference type="EMBL" id="CP063120">
    <property type="protein sequence ID" value="QOR18007.1"/>
    <property type="molecule type" value="Genomic_DNA"/>
</dbReference>
<evidence type="ECO:0000313" key="3">
    <source>
        <dbReference type="Proteomes" id="UP000092740"/>
    </source>
</evidence>
<proteinExistence type="predicted"/>
<reference evidence="2 4" key="2">
    <citation type="submission" date="2020-10" db="EMBL/GenBank/DDBJ databases">
        <title>Genomic diversity and antimicrobial resistance of Haemophilus colonising the airways of young children with cystic fibrosis.</title>
        <authorList>
            <person name="Watts S.C."/>
            <person name="Judd L.M."/>
            <person name="Carzino R."/>
            <person name="Ranganathan S."/>
            <person name="Holt K.E."/>
        </authorList>
    </citation>
    <scope>NUCLEOTIDE SEQUENCE [LARGE SCALE GENOMIC DNA]</scope>
    <source>
        <strain evidence="2 4">M1C137_2</strain>
    </source>
</reference>
<evidence type="ECO:0000313" key="1">
    <source>
        <dbReference type="EMBL" id="OBY49955.1"/>
    </source>
</evidence>